<dbReference type="Gene3D" id="6.10.340.10">
    <property type="match status" value="1"/>
</dbReference>
<keyword evidence="8" id="KW-0808">Transferase</keyword>
<reference evidence="26 27" key="1">
    <citation type="submission" date="2024-06" db="EMBL/GenBank/DDBJ databases">
        <title>The Natural Products Discovery Center: Release of the First 8490 Sequenced Strains for Exploring Actinobacteria Biosynthetic Diversity.</title>
        <authorList>
            <person name="Kalkreuter E."/>
            <person name="Kautsar S.A."/>
            <person name="Yang D."/>
            <person name="Bader C.D."/>
            <person name="Teijaro C.N."/>
            <person name="Fluegel L."/>
            <person name="Davis C.M."/>
            <person name="Simpson J.R."/>
            <person name="Lauterbach L."/>
            <person name="Steele A.D."/>
            <person name="Gui C."/>
            <person name="Meng S."/>
            <person name="Li G."/>
            <person name="Viehrig K."/>
            <person name="Ye F."/>
            <person name="Su P."/>
            <person name="Kiefer A.F."/>
            <person name="Nichols A."/>
            <person name="Cepeda A.J."/>
            <person name="Yan W."/>
            <person name="Fan B."/>
            <person name="Jiang Y."/>
            <person name="Adhikari A."/>
            <person name="Zheng C.-J."/>
            <person name="Schuster L."/>
            <person name="Cowan T.M."/>
            <person name="Smanski M.J."/>
            <person name="Chevrette M.G."/>
            <person name="De Carvalho L.P.S."/>
            <person name="Shen B."/>
        </authorList>
    </citation>
    <scope>NUCLEOTIDE SEQUENCE [LARGE SCALE GENOMIC DNA]</scope>
    <source>
        <strain evidence="26 27">NPDC001694</strain>
    </source>
</reference>
<dbReference type="EC" id="2.7.13.3" evidence="5"/>
<keyword evidence="12" id="KW-0378">Hydrolase</keyword>
<comment type="subcellular location">
    <subcellularLocation>
        <location evidence="4">Cell membrane</location>
        <topology evidence="4">Multi-pass membrane protein</topology>
    </subcellularLocation>
</comment>
<evidence type="ECO:0000256" key="19">
    <source>
        <dbReference type="ARBA" id="ARBA00023026"/>
    </source>
</evidence>
<evidence type="ECO:0000256" key="3">
    <source>
        <dbReference type="ARBA" id="ARBA00001946"/>
    </source>
</evidence>
<keyword evidence="13" id="KW-0067">ATP-binding</keyword>
<organism evidence="26 27">
    <name type="scientific">Streptomyces sp. 900105755</name>
    <dbReference type="NCBI Taxonomy" id="3154389"/>
    <lineage>
        <taxon>Bacteria</taxon>
        <taxon>Bacillati</taxon>
        <taxon>Actinomycetota</taxon>
        <taxon>Actinomycetes</taxon>
        <taxon>Kitasatosporales</taxon>
        <taxon>Streptomycetaceae</taxon>
        <taxon>Streptomyces</taxon>
    </lineage>
</organism>
<feature type="transmembrane region" description="Helical" evidence="23">
    <location>
        <begin position="20"/>
        <end position="43"/>
    </location>
</feature>
<dbReference type="InterPro" id="IPR050980">
    <property type="entry name" value="2C_sensor_his_kinase"/>
</dbReference>
<dbReference type="InterPro" id="IPR003661">
    <property type="entry name" value="HisK_dim/P_dom"/>
</dbReference>
<evidence type="ECO:0000256" key="14">
    <source>
        <dbReference type="ARBA" id="ARBA00022842"/>
    </source>
</evidence>
<evidence type="ECO:0000259" key="25">
    <source>
        <dbReference type="PROSITE" id="PS50885"/>
    </source>
</evidence>
<evidence type="ECO:0000256" key="1">
    <source>
        <dbReference type="ARBA" id="ARBA00000085"/>
    </source>
</evidence>
<dbReference type="InterPro" id="IPR005467">
    <property type="entry name" value="His_kinase_dom"/>
</dbReference>
<comment type="catalytic activity">
    <reaction evidence="1">
        <text>ATP + protein L-histidine = ADP + protein N-phospho-L-histidine.</text>
        <dbReference type="EC" id="2.7.13.3"/>
    </reaction>
</comment>
<name>A0ABV1T8E8_9ACTN</name>
<dbReference type="Proteomes" id="UP001490365">
    <property type="component" value="Unassembled WGS sequence"/>
</dbReference>
<dbReference type="SMART" id="SM00387">
    <property type="entry name" value="HATPase_c"/>
    <property type="match status" value="1"/>
</dbReference>
<dbReference type="GO" id="GO:0016301">
    <property type="term" value="F:kinase activity"/>
    <property type="evidence" value="ECO:0007669"/>
    <property type="project" value="UniProtKB-KW"/>
</dbReference>
<keyword evidence="15" id="KW-0904">Protein phosphatase</keyword>
<evidence type="ECO:0000256" key="16">
    <source>
        <dbReference type="ARBA" id="ARBA00022989"/>
    </source>
</evidence>
<keyword evidence="7" id="KW-0597">Phosphoprotein</keyword>
<dbReference type="PRINTS" id="PR00344">
    <property type="entry name" value="BCTRLSENSOR"/>
</dbReference>
<keyword evidence="10" id="KW-0547">Nucleotide-binding</keyword>
<evidence type="ECO:0000259" key="24">
    <source>
        <dbReference type="PROSITE" id="PS50109"/>
    </source>
</evidence>
<evidence type="ECO:0000256" key="5">
    <source>
        <dbReference type="ARBA" id="ARBA00012438"/>
    </source>
</evidence>
<evidence type="ECO:0000313" key="27">
    <source>
        <dbReference type="Proteomes" id="UP001490365"/>
    </source>
</evidence>
<dbReference type="EMBL" id="JBEOZM010000001">
    <property type="protein sequence ID" value="MER6265969.1"/>
    <property type="molecule type" value="Genomic_DNA"/>
</dbReference>
<dbReference type="PROSITE" id="PS50109">
    <property type="entry name" value="HIS_KIN"/>
    <property type="match status" value="1"/>
</dbReference>
<evidence type="ECO:0000256" key="12">
    <source>
        <dbReference type="ARBA" id="ARBA00022801"/>
    </source>
</evidence>
<evidence type="ECO:0000313" key="26">
    <source>
        <dbReference type="EMBL" id="MER6265969.1"/>
    </source>
</evidence>
<evidence type="ECO:0000256" key="7">
    <source>
        <dbReference type="ARBA" id="ARBA00022553"/>
    </source>
</evidence>
<dbReference type="Pfam" id="PF02518">
    <property type="entry name" value="HATPase_c"/>
    <property type="match status" value="1"/>
</dbReference>
<evidence type="ECO:0000256" key="17">
    <source>
        <dbReference type="ARBA" id="ARBA00023012"/>
    </source>
</evidence>
<keyword evidence="23" id="KW-0472">Membrane</keyword>
<evidence type="ECO:0000256" key="10">
    <source>
        <dbReference type="ARBA" id="ARBA00022741"/>
    </source>
</evidence>
<keyword evidence="18" id="KW-0346">Stress response</keyword>
<dbReference type="Gene3D" id="1.10.287.130">
    <property type="match status" value="1"/>
</dbReference>
<keyword evidence="14" id="KW-0460">Magnesium</keyword>
<feature type="transmembrane region" description="Helical" evidence="23">
    <location>
        <begin position="166"/>
        <end position="185"/>
    </location>
</feature>
<keyword evidence="9 23" id="KW-0812">Transmembrane</keyword>
<evidence type="ECO:0000256" key="6">
    <source>
        <dbReference type="ARBA" id="ARBA00022475"/>
    </source>
</evidence>
<dbReference type="CDD" id="cd00082">
    <property type="entry name" value="HisKA"/>
    <property type="match status" value="1"/>
</dbReference>
<keyword evidence="11 26" id="KW-0418">Kinase</keyword>
<evidence type="ECO:0000256" key="13">
    <source>
        <dbReference type="ARBA" id="ARBA00022840"/>
    </source>
</evidence>
<dbReference type="Gene3D" id="3.30.565.10">
    <property type="entry name" value="Histidine kinase-like ATPase, C-terminal domain"/>
    <property type="match status" value="1"/>
</dbReference>
<dbReference type="PANTHER" id="PTHR44936:SF9">
    <property type="entry name" value="SENSOR PROTEIN CREC"/>
    <property type="match status" value="1"/>
</dbReference>
<keyword evidence="27" id="KW-1185">Reference proteome</keyword>
<keyword evidence="20" id="KW-0464">Manganese</keyword>
<dbReference type="SUPFAM" id="SSF55874">
    <property type="entry name" value="ATPase domain of HSP90 chaperone/DNA topoisomerase II/histidine kinase"/>
    <property type="match status" value="1"/>
</dbReference>
<dbReference type="PROSITE" id="PS50885">
    <property type="entry name" value="HAMP"/>
    <property type="match status" value="1"/>
</dbReference>
<evidence type="ECO:0000256" key="21">
    <source>
        <dbReference type="ARBA" id="ARBA00040454"/>
    </source>
</evidence>
<dbReference type="InterPro" id="IPR036097">
    <property type="entry name" value="HisK_dim/P_sf"/>
</dbReference>
<protein>
    <recommendedName>
        <fullName evidence="21">Signal transduction histidine-protein kinase/phosphatase MprB</fullName>
        <ecNumber evidence="5">2.7.13.3</ecNumber>
    </recommendedName>
    <alternativeName>
        <fullName evidence="22">Mycobacterial persistence regulator B</fullName>
    </alternativeName>
</protein>
<dbReference type="CDD" id="cd00075">
    <property type="entry name" value="HATPase"/>
    <property type="match status" value="1"/>
</dbReference>
<keyword evidence="6" id="KW-1003">Cell membrane</keyword>
<evidence type="ECO:0000256" key="9">
    <source>
        <dbReference type="ARBA" id="ARBA00022692"/>
    </source>
</evidence>
<keyword evidence="16 23" id="KW-1133">Transmembrane helix</keyword>
<dbReference type="InterPro" id="IPR036890">
    <property type="entry name" value="HATPase_C_sf"/>
</dbReference>
<dbReference type="InterPro" id="IPR003660">
    <property type="entry name" value="HAMP_dom"/>
</dbReference>
<evidence type="ECO:0000256" key="23">
    <source>
        <dbReference type="SAM" id="Phobius"/>
    </source>
</evidence>
<evidence type="ECO:0000256" key="18">
    <source>
        <dbReference type="ARBA" id="ARBA00023016"/>
    </source>
</evidence>
<evidence type="ECO:0000256" key="20">
    <source>
        <dbReference type="ARBA" id="ARBA00023211"/>
    </source>
</evidence>
<comment type="cofactor">
    <cofactor evidence="2">
        <name>Mn(2+)</name>
        <dbReference type="ChEBI" id="CHEBI:29035"/>
    </cofactor>
</comment>
<keyword evidence="19" id="KW-0843">Virulence</keyword>
<feature type="domain" description="HAMP" evidence="25">
    <location>
        <begin position="186"/>
        <end position="238"/>
    </location>
</feature>
<accession>A0ABV1T8E8</accession>
<sequence length="466" mass="48770">MHKAAWHRLRPVQWPVRGTLTTAIVLLATLVAALAVVLTGIVAGETAHASAEAQERDQLARQAAVLSRVPAPGSLLLADEQRLAGSNGVRLAVVAPDGRVTGPAAPALTDADRDRLLSGRSVSATAPLAGRNFMVEAHPAPGGGAVVLAQPMTDVRRAAARMQSSLLLPMATGLVGAALAGALLARRIARPLASAAAVAHRLAAGERGLRGPEGGPAEAVELGRSLTVLDRALTRSENRQREFLLSVSHEIRTPLTVVKGYAEALDDGVVPAGELPAVGRTLLTETRRLDGFVSDLLRLARLEADDFHLDIRRTDLTALAEEAAETWSRLCARHHVDFRLEHPATPVLADTDGSRVRQIADGLLENALRVTPEGSPLVLALHTEGGHAVIQVRDGGPGLSDDDAAVAFERGVLRDRYRDIRPVGSGLGLAIAHRLTTRLGGTITANGRGPEGGACFTVTLPGDGAD</sequence>
<feature type="domain" description="Histidine kinase" evidence="24">
    <location>
        <begin position="246"/>
        <end position="464"/>
    </location>
</feature>
<keyword evidence="17" id="KW-0902">Two-component regulatory system</keyword>
<dbReference type="InterPro" id="IPR004358">
    <property type="entry name" value="Sig_transdc_His_kin-like_C"/>
</dbReference>
<evidence type="ECO:0000256" key="11">
    <source>
        <dbReference type="ARBA" id="ARBA00022777"/>
    </source>
</evidence>
<dbReference type="RefSeq" id="WP_351954685.1">
    <property type="nucleotide sequence ID" value="NZ_JBEOZM010000001.1"/>
</dbReference>
<dbReference type="SMART" id="SM00388">
    <property type="entry name" value="HisKA"/>
    <property type="match status" value="1"/>
</dbReference>
<evidence type="ECO:0000256" key="22">
    <source>
        <dbReference type="ARBA" id="ARBA00041776"/>
    </source>
</evidence>
<comment type="cofactor">
    <cofactor evidence="3">
        <name>Mg(2+)</name>
        <dbReference type="ChEBI" id="CHEBI:18420"/>
    </cofactor>
</comment>
<dbReference type="InterPro" id="IPR003594">
    <property type="entry name" value="HATPase_dom"/>
</dbReference>
<dbReference type="SUPFAM" id="SSF47384">
    <property type="entry name" value="Homodimeric domain of signal transducing histidine kinase"/>
    <property type="match status" value="1"/>
</dbReference>
<dbReference type="PANTHER" id="PTHR44936">
    <property type="entry name" value="SENSOR PROTEIN CREC"/>
    <property type="match status" value="1"/>
</dbReference>
<proteinExistence type="predicted"/>
<dbReference type="Pfam" id="PF00512">
    <property type="entry name" value="HisKA"/>
    <property type="match status" value="1"/>
</dbReference>
<gene>
    <name evidence="26" type="ORF">ABT211_01510</name>
</gene>
<evidence type="ECO:0000256" key="8">
    <source>
        <dbReference type="ARBA" id="ARBA00022679"/>
    </source>
</evidence>
<evidence type="ECO:0000256" key="15">
    <source>
        <dbReference type="ARBA" id="ARBA00022912"/>
    </source>
</evidence>
<comment type="caution">
    <text evidence="26">The sequence shown here is derived from an EMBL/GenBank/DDBJ whole genome shotgun (WGS) entry which is preliminary data.</text>
</comment>
<evidence type="ECO:0000256" key="2">
    <source>
        <dbReference type="ARBA" id="ARBA00001936"/>
    </source>
</evidence>
<evidence type="ECO:0000256" key="4">
    <source>
        <dbReference type="ARBA" id="ARBA00004651"/>
    </source>
</evidence>